<feature type="region of interest" description="Disordered" evidence="3">
    <location>
        <begin position="238"/>
        <end position="324"/>
    </location>
</feature>
<feature type="compositionally biased region" description="Low complexity" evidence="3">
    <location>
        <begin position="313"/>
        <end position="324"/>
    </location>
</feature>
<sequence length="408" mass="44887">MEEEEDVCPLCLEQLDITDKHIEFCKGCDYRMCLWCWHRIMENAAKDNRVGCCPNCRREYDKERITKGQVDPTKLAKEQEKKRKKESQNRSRYKPGDGVSRKHLQNVRVIQRNLVYAIGIPLKHCKEDTLGRQEFFGRYGEIQKISVNRSGPNGRYGGGGGGTGSAYVTFKREADAVICIKKLDGSVVDGHTIKACFGTTKYCNSFLKYQPCNNPDCLYLHEIGEETESFTKEEMARIGTKHHSFHVPQRSQQQQGQQRCVTIPVPASHQASRSSSAQPAPGPSGMGANGAAANGNGSAEGAPGLGAFPLPTPAQAPQAAPQADTQLSAGEMFLNHIQQMMQGSQANLLGGGGFGMEPPAVHQTVDEIESKMQYSGRTRSRFSFANTNSEEEPISNLAPPPGFNNFIN</sequence>
<dbReference type="CDD" id="cd16618">
    <property type="entry name" value="mRING-HC-C4C4_CNOT4"/>
    <property type="match status" value="1"/>
</dbReference>
<dbReference type="AlphaFoldDB" id="A0AAX4P796"/>
<dbReference type="InterPro" id="IPR039515">
    <property type="entry name" value="NOT4_mRING-HC-C4C4"/>
</dbReference>
<evidence type="ECO:0000256" key="3">
    <source>
        <dbReference type="SAM" id="MobiDB-lite"/>
    </source>
</evidence>
<feature type="region of interest" description="Disordered" evidence="3">
    <location>
        <begin position="386"/>
        <end position="408"/>
    </location>
</feature>
<feature type="compositionally biased region" description="Low complexity" evidence="3">
    <location>
        <begin position="266"/>
        <end position="279"/>
    </location>
</feature>
<keyword evidence="7" id="KW-1185">Reference proteome</keyword>
<dbReference type="Proteomes" id="UP001472866">
    <property type="component" value="Chromosome 05"/>
</dbReference>
<accession>A0AAX4P796</accession>
<dbReference type="PROSITE" id="PS50102">
    <property type="entry name" value="RRM"/>
    <property type="match status" value="1"/>
</dbReference>
<dbReference type="PANTHER" id="PTHR12603:SF0">
    <property type="entry name" value="CCR4-NOT TRANSCRIPTION COMPLEX SUBUNIT 4"/>
    <property type="match status" value="1"/>
</dbReference>
<dbReference type="SMART" id="SM00361">
    <property type="entry name" value="RRM_1"/>
    <property type="match status" value="1"/>
</dbReference>
<feature type="domain" description="RING-type" evidence="4">
    <location>
        <begin position="8"/>
        <end position="57"/>
    </location>
</feature>
<evidence type="ECO:0000256" key="2">
    <source>
        <dbReference type="PROSITE-ProRule" id="PRU00176"/>
    </source>
</evidence>
<evidence type="ECO:0000259" key="5">
    <source>
        <dbReference type="PROSITE" id="PS50102"/>
    </source>
</evidence>
<dbReference type="InterPro" id="IPR035979">
    <property type="entry name" value="RBD_domain_sf"/>
</dbReference>
<dbReference type="InterPro" id="IPR034261">
    <property type="entry name" value="CNOT4_RRM"/>
</dbReference>
<keyword evidence="1" id="KW-0862">Zinc</keyword>
<dbReference type="InterPro" id="IPR000504">
    <property type="entry name" value="RRM_dom"/>
</dbReference>
<dbReference type="SMART" id="SM00360">
    <property type="entry name" value="RRM"/>
    <property type="match status" value="1"/>
</dbReference>
<feature type="compositionally biased region" description="Basic and acidic residues" evidence="3">
    <location>
        <begin position="74"/>
        <end position="89"/>
    </location>
</feature>
<protein>
    <submittedName>
        <fullName evidence="6">CCR4-NOT transcription complex protein</fullName>
    </submittedName>
</protein>
<dbReference type="InterPro" id="IPR013083">
    <property type="entry name" value="Znf_RING/FYVE/PHD"/>
</dbReference>
<dbReference type="SUPFAM" id="SSF54928">
    <property type="entry name" value="RNA-binding domain, RBD"/>
    <property type="match status" value="1"/>
</dbReference>
<keyword evidence="2" id="KW-0694">RNA-binding</keyword>
<evidence type="ECO:0000313" key="6">
    <source>
        <dbReference type="EMBL" id="WZN62230.1"/>
    </source>
</evidence>
<evidence type="ECO:0000259" key="4">
    <source>
        <dbReference type="PROSITE" id="PS50089"/>
    </source>
</evidence>
<dbReference type="InterPro" id="IPR039780">
    <property type="entry name" value="Mot2"/>
</dbReference>
<dbReference type="GO" id="GO:0004842">
    <property type="term" value="F:ubiquitin-protein transferase activity"/>
    <property type="evidence" value="ECO:0007669"/>
    <property type="project" value="InterPro"/>
</dbReference>
<dbReference type="EMBL" id="CP151505">
    <property type="protein sequence ID" value="WZN62230.1"/>
    <property type="molecule type" value="Genomic_DNA"/>
</dbReference>
<proteinExistence type="predicted"/>
<feature type="compositionally biased region" description="Low complexity" evidence="3">
    <location>
        <begin position="249"/>
        <end position="259"/>
    </location>
</feature>
<dbReference type="Pfam" id="PF00076">
    <property type="entry name" value="RRM_1"/>
    <property type="match status" value="1"/>
</dbReference>
<name>A0AAX4P796_9CHLO</name>
<evidence type="ECO:0000313" key="7">
    <source>
        <dbReference type="Proteomes" id="UP001472866"/>
    </source>
</evidence>
<dbReference type="Pfam" id="PF14570">
    <property type="entry name" value="zf-RING_4"/>
    <property type="match status" value="1"/>
</dbReference>
<gene>
    <name evidence="6" type="ORF">HKI87_05g37660</name>
</gene>
<dbReference type="PANTHER" id="PTHR12603">
    <property type="entry name" value="CCR4-NOT TRANSCRIPTION COMPLEX RELATED"/>
    <property type="match status" value="1"/>
</dbReference>
<reference evidence="6 7" key="1">
    <citation type="submission" date="2024-03" db="EMBL/GenBank/DDBJ databases">
        <title>Complete genome sequence of the green alga Chloropicon roscoffensis RCC1871.</title>
        <authorList>
            <person name="Lemieux C."/>
            <person name="Pombert J.-F."/>
            <person name="Otis C."/>
            <person name="Turmel M."/>
        </authorList>
    </citation>
    <scope>NUCLEOTIDE SEQUENCE [LARGE SCALE GENOMIC DNA]</scope>
    <source>
        <strain evidence="6 7">RCC1871</strain>
    </source>
</reference>
<dbReference type="InterPro" id="IPR012677">
    <property type="entry name" value="Nucleotide-bd_a/b_plait_sf"/>
</dbReference>
<dbReference type="Gene3D" id="3.30.70.330">
    <property type="match status" value="1"/>
</dbReference>
<dbReference type="CDD" id="cd12438">
    <property type="entry name" value="RRM_CNOT4"/>
    <property type="match status" value="1"/>
</dbReference>
<feature type="compositionally biased region" description="Low complexity" evidence="3">
    <location>
        <begin position="289"/>
        <end position="302"/>
    </location>
</feature>
<feature type="region of interest" description="Disordered" evidence="3">
    <location>
        <begin position="67"/>
        <end position="99"/>
    </location>
</feature>
<dbReference type="GO" id="GO:0016567">
    <property type="term" value="P:protein ubiquitination"/>
    <property type="evidence" value="ECO:0007669"/>
    <property type="project" value="TreeGrafter"/>
</dbReference>
<keyword evidence="1" id="KW-0863">Zinc-finger</keyword>
<organism evidence="6 7">
    <name type="scientific">Chloropicon roscoffensis</name>
    <dbReference type="NCBI Taxonomy" id="1461544"/>
    <lineage>
        <taxon>Eukaryota</taxon>
        <taxon>Viridiplantae</taxon>
        <taxon>Chlorophyta</taxon>
        <taxon>Chloropicophyceae</taxon>
        <taxon>Chloropicales</taxon>
        <taxon>Chloropicaceae</taxon>
        <taxon>Chloropicon</taxon>
    </lineage>
</organism>
<dbReference type="GO" id="GO:0003723">
    <property type="term" value="F:RNA binding"/>
    <property type="evidence" value="ECO:0007669"/>
    <property type="project" value="UniProtKB-UniRule"/>
</dbReference>
<dbReference type="InterPro" id="IPR003954">
    <property type="entry name" value="RRM_euk-type"/>
</dbReference>
<dbReference type="SUPFAM" id="SSF57850">
    <property type="entry name" value="RING/U-box"/>
    <property type="match status" value="1"/>
</dbReference>
<dbReference type="GO" id="GO:0008270">
    <property type="term" value="F:zinc ion binding"/>
    <property type="evidence" value="ECO:0007669"/>
    <property type="project" value="UniProtKB-KW"/>
</dbReference>
<dbReference type="GO" id="GO:0030014">
    <property type="term" value="C:CCR4-NOT complex"/>
    <property type="evidence" value="ECO:0007669"/>
    <property type="project" value="InterPro"/>
</dbReference>
<keyword evidence="1" id="KW-0479">Metal-binding</keyword>
<evidence type="ECO:0000256" key="1">
    <source>
        <dbReference type="PROSITE-ProRule" id="PRU00175"/>
    </source>
</evidence>
<feature type="domain" description="RRM" evidence="5">
    <location>
        <begin position="113"/>
        <end position="200"/>
    </location>
</feature>
<dbReference type="InterPro" id="IPR001841">
    <property type="entry name" value="Znf_RING"/>
</dbReference>
<dbReference type="PROSITE" id="PS50089">
    <property type="entry name" value="ZF_RING_2"/>
    <property type="match status" value="1"/>
</dbReference>
<dbReference type="Gene3D" id="3.30.40.10">
    <property type="entry name" value="Zinc/RING finger domain, C3HC4 (zinc finger)"/>
    <property type="match status" value="1"/>
</dbReference>